<dbReference type="InterPro" id="IPR012340">
    <property type="entry name" value="NA-bd_OB-fold"/>
</dbReference>
<comment type="function">
    <text evidence="7">Involved in DNA repair and RecF pathway recombination.</text>
</comment>
<dbReference type="EMBL" id="DVKQ01000065">
    <property type="protein sequence ID" value="HIT37858.1"/>
    <property type="molecule type" value="Genomic_DNA"/>
</dbReference>
<dbReference type="PANTHER" id="PTHR33991:SF1">
    <property type="entry name" value="DNA REPAIR PROTEIN RECO"/>
    <property type="match status" value="1"/>
</dbReference>
<name>A0A9D1KB16_9FIRM</name>
<comment type="caution">
    <text evidence="9">The sequence shown here is derived from an EMBL/GenBank/DDBJ whole genome shotgun (WGS) entry which is preliminary data.</text>
</comment>
<feature type="domain" description="DNA replication/recombination mediator RecO N-terminal" evidence="8">
    <location>
        <begin position="2"/>
        <end position="73"/>
    </location>
</feature>
<evidence type="ECO:0000256" key="6">
    <source>
        <dbReference type="ARBA" id="ARBA00033409"/>
    </source>
</evidence>
<evidence type="ECO:0000256" key="2">
    <source>
        <dbReference type="ARBA" id="ARBA00021310"/>
    </source>
</evidence>
<dbReference type="Gene3D" id="6.20.220.20">
    <property type="entry name" value="Recombination protein O, zinc-binding domain"/>
    <property type="match status" value="1"/>
</dbReference>
<reference evidence="9" key="1">
    <citation type="submission" date="2020-10" db="EMBL/GenBank/DDBJ databases">
        <authorList>
            <person name="Gilroy R."/>
        </authorList>
    </citation>
    <scope>NUCLEOTIDE SEQUENCE</scope>
    <source>
        <strain evidence="9">CHK195-26880</strain>
    </source>
</reference>
<dbReference type="GO" id="GO:0043590">
    <property type="term" value="C:bacterial nucleoid"/>
    <property type="evidence" value="ECO:0007669"/>
    <property type="project" value="TreeGrafter"/>
</dbReference>
<keyword evidence="3 7" id="KW-0227">DNA damage</keyword>
<evidence type="ECO:0000256" key="4">
    <source>
        <dbReference type="ARBA" id="ARBA00023172"/>
    </source>
</evidence>
<dbReference type="SUPFAM" id="SSF50249">
    <property type="entry name" value="Nucleic acid-binding proteins"/>
    <property type="match status" value="1"/>
</dbReference>
<proteinExistence type="inferred from homology"/>
<dbReference type="InterPro" id="IPR037278">
    <property type="entry name" value="ARFGAP/RecO"/>
</dbReference>
<dbReference type="GO" id="GO:0006302">
    <property type="term" value="P:double-strand break repair"/>
    <property type="evidence" value="ECO:0007669"/>
    <property type="project" value="TreeGrafter"/>
</dbReference>
<reference evidence="9" key="2">
    <citation type="journal article" date="2021" name="PeerJ">
        <title>Extensive microbial diversity within the chicken gut microbiome revealed by metagenomics and culture.</title>
        <authorList>
            <person name="Gilroy R."/>
            <person name="Ravi A."/>
            <person name="Getino M."/>
            <person name="Pursley I."/>
            <person name="Horton D.L."/>
            <person name="Alikhan N.F."/>
            <person name="Baker D."/>
            <person name="Gharbi K."/>
            <person name="Hall N."/>
            <person name="Watson M."/>
            <person name="Adriaenssens E.M."/>
            <person name="Foster-Nyarko E."/>
            <person name="Jarju S."/>
            <person name="Secka A."/>
            <person name="Antonio M."/>
            <person name="Oren A."/>
            <person name="Chaudhuri R.R."/>
            <person name="La Ragione R."/>
            <person name="Hildebrand F."/>
            <person name="Pallen M.J."/>
        </authorList>
    </citation>
    <scope>NUCLEOTIDE SEQUENCE</scope>
    <source>
        <strain evidence="9">CHK195-26880</strain>
    </source>
</reference>
<dbReference type="NCBIfam" id="TIGR00613">
    <property type="entry name" value="reco"/>
    <property type="match status" value="1"/>
</dbReference>
<accession>A0A9D1KB16</accession>
<dbReference type="Gene3D" id="1.20.1440.120">
    <property type="entry name" value="Recombination protein O, C-terminal domain"/>
    <property type="match status" value="1"/>
</dbReference>
<dbReference type="PANTHER" id="PTHR33991">
    <property type="entry name" value="DNA REPAIR PROTEIN RECO"/>
    <property type="match status" value="1"/>
</dbReference>
<dbReference type="InterPro" id="IPR003717">
    <property type="entry name" value="RecO"/>
</dbReference>
<dbReference type="Pfam" id="PF11967">
    <property type="entry name" value="RecO_N"/>
    <property type="match status" value="1"/>
</dbReference>
<dbReference type="SUPFAM" id="SSF57863">
    <property type="entry name" value="ArfGap/RecO-like zinc finger"/>
    <property type="match status" value="1"/>
</dbReference>
<protein>
    <recommendedName>
        <fullName evidence="2 7">DNA repair protein RecO</fullName>
    </recommendedName>
    <alternativeName>
        <fullName evidence="6 7">Recombination protein O</fullName>
    </alternativeName>
</protein>
<dbReference type="InterPro" id="IPR022572">
    <property type="entry name" value="DNA_rep/recomb_RecO_N"/>
</dbReference>
<evidence type="ECO:0000256" key="1">
    <source>
        <dbReference type="ARBA" id="ARBA00007452"/>
    </source>
</evidence>
<evidence type="ECO:0000313" key="10">
    <source>
        <dbReference type="Proteomes" id="UP000886833"/>
    </source>
</evidence>
<dbReference type="HAMAP" id="MF_00201">
    <property type="entry name" value="RecO"/>
    <property type="match status" value="1"/>
</dbReference>
<evidence type="ECO:0000256" key="7">
    <source>
        <dbReference type="HAMAP-Rule" id="MF_00201"/>
    </source>
</evidence>
<dbReference type="GO" id="GO:0006310">
    <property type="term" value="P:DNA recombination"/>
    <property type="evidence" value="ECO:0007669"/>
    <property type="project" value="UniProtKB-UniRule"/>
</dbReference>
<dbReference type="InterPro" id="IPR042242">
    <property type="entry name" value="RecO_C"/>
</dbReference>
<evidence type="ECO:0000259" key="8">
    <source>
        <dbReference type="Pfam" id="PF11967"/>
    </source>
</evidence>
<dbReference type="Proteomes" id="UP000886833">
    <property type="component" value="Unassembled WGS sequence"/>
</dbReference>
<comment type="similarity">
    <text evidence="1 7">Belongs to the RecO family.</text>
</comment>
<dbReference type="Pfam" id="PF02565">
    <property type="entry name" value="RecO_C"/>
    <property type="match status" value="1"/>
</dbReference>
<keyword evidence="5 7" id="KW-0234">DNA repair</keyword>
<evidence type="ECO:0000256" key="3">
    <source>
        <dbReference type="ARBA" id="ARBA00022763"/>
    </source>
</evidence>
<sequence>MKGLVLNETNYSDSSKILNVLTSEYGLIGIISKGCRNLKSKLRGSSRKLVYGTFHFYYKENGLSTLISIDVISDYPKTIMDLERVVYASYLLDLTRQVVKQSKDSNILPLVVSSLEKLENGLNPAVITNILELKYLDFLGVSPIVTGCAVCGKTTNIVSLSPTAGGFICKDCYQNEGYYSDKTIKLLQMYYYVDLEKITKIDVNPKVNEEINKFLEDYYDRYTGIYLNSKKMLKNVVKLK</sequence>
<keyword evidence="4 7" id="KW-0233">DNA recombination</keyword>
<dbReference type="Gene3D" id="2.40.50.140">
    <property type="entry name" value="Nucleic acid-binding proteins"/>
    <property type="match status" value="1"/>
</dbReference>
<gene>
    <name evidence="7 9" type="primary">recO</name>
    <name evidence="9" type="ORF">IAB59_05235</name>
</gene>
<evidence type="ECO:0000256" key="5">
    <source>
        <dbReference type="ARBA" id="ARBA00023204"/>
    </source>
</evidence>
<dbReference type="AlphaFoldDB" id="A0A9D1KB16"/>
<organism evidence="9 10">
    <name type="scientific">Candidatus Onthousia faecipullorum</name>
    <dbReference type="NCBI Taxonomy" id="2840887"/>
    <lineage>
        <taxon>Bacteria</taxon>
        <taxon>Bacillati</taxon>
        <taxon>Bacillota</taxon>
        <taxon>Bacilli</taxon>
        <taxon>Candidatus Onthousia</taxon>
    </lineage>
</organism>
<evidence type="ECO:0000313" key="9">
    <source>
        <dbReference type="EMBL" id="HIT37858.1"/>
    </source>
</evidence>